<keyword evidence="1" id="KW-0812">Transmembrane</keyword>
<feature type="transmembrane region" description="Helical" evidence="1">
    <location>
        <begin position="160"/>
        <end position="181"/>
    </location>
</feature>
<comment type="caution">
    <text evidence="2">The sequence shown here is derived from an EMBL/GenBank/DDBJ whole genome shotgun (WGS) entry which is preliminary data.</text>
</comment>
<evidence type="ECO:0000313" key="3">
    <source>
        <dbReference type="Proteomes" id="UP001140076"/>
    </source>
</evidence>
<feature type="transmembrane region" description="Helical" evidence="1">
    <location>
        <begin position="193"/>
        <end position="217"/>
    </location>
</feature>
<dbReference type="AlphaFoldDB" id="A0A9X3NJX5"/>
<organism evidence="2 3">
    <name type="scientific">Streptomonospora mangrovi</name>
    <dbReference type="NCBI Taxonomy" id="2883123"/>
    <lineage>
        <taxon>Bacteria</taxon>
        <taxon>Bacillati</taxon>
        <taxon>Actinomycetota</taxon>
        <taxon>Actinomycetes</taxon>
        <taxon>Streptosporangiales</taxon>
        <taxon>Nocardiopsidaceae</taxon>
        <taxon>Streptomonospora</taxon>
    </lineage>
</organism>
<name>A0A9X3NJX5_9ACTN</name>
<feature type="transmembrane region" description="Helical" evidence="1">
    <location>
        <begin position="115"/>
        <end position="133"/>
    </location>
</feature>
<sequence>MTFRTAPPAPAPAPSAAVSVVRLPLYTLDLARRYWAPLLCVYLAGSFIHDMIMRSLVFVADFDQNIALIGVALATLVELTMFIVMFHMLRPALPTVDTELVSSRTGTVGERERRWVDAVAMAILPFLIFYNAWGVFEDEFRQYTTTLFNERGFGMWTDTAFLNALGLPLAIALTAYLLRVICDRYYTKTDNKALGLLSVVFEANWMFFACFSTAHIFSSIQEWAADRRVWVESTGALLDAVRTLGEATGVPLEAGYLALLQGIGAAVGVFWEGVTQPLVWLTIAAVIFGAEIDRHEALFRKGTRAAKVEELLTGDRRGIVHQISRFARQDTAERYMPFLNAFRFILRASPVFFLGFCLNYVLIELGCDWLQRGVFVLLGPHDFLGWWWPLLEPVSLAVDAVRHVLRVCLLAVTFEITLRSVTTASTGKRARLPGRAG</sequence>
<keyword evidence="1" id="KW-1133">Transmembrane helix</keyword>
<dbReference type="EMBL" id="JAJAQC010000013">
    <property type="protein sequence ID" value="MDA0564653.1"/>
    <property type="molecule type" value="Genomic_DNA"/>
</dbReference>
<feature type="transmembrane region" description="Helical" evidence="1">
    <location>
        <begin position="66"/>
        <end position="86"/>
    </location>
</feature>
<keyword evidence="1" id="KW-0472">Membrane</keyword>
<gene>
    <name evidence="2" type="ORF">LG943_09975</name>
</gene>
<proteinExistence type="predicted"/>
<feature type="transmembrane region" description="Helical" evidence="1">
    <location>
        <begin position="34"/>
        <end position="60"/>
    </location>
</feature>
<accession>A0A9X3NJX5</accession>
<evidence type="ECO:0000313" key="2">
    <source>
        <dbReference type="EMBL" id="MDA0564653.1"/>
    </source>
</evidence>
<dbReference type="Proteomes" id="UP001140076">
    <property type="component" value="Unassembled WGS sequence"/>
</dbReference>
<feature type="transmembrane region" description="Helical" evidence="1">
    <location>
        <begin position="344"/>
        <end position="362"/>
    </location>
</feature>
<protein>
    <submittedName>
        <fullName evidence="2">Uncharacterized protein</fullName>
    </submittedName>
</protein>
<keyword evidence="3" id="KW-1185">Reference proteome</keyword>
<reference evidence="2" key="1">
    <citation type="submission" date="2021-10" db="EMBL/GenBank/DDBJ databases">
        <title>Streptomonospora sp. nov., isolated from mangrove soil.</title>
        <authorList>
            <person name="Chen X."/>
            <person name="Ge X."/>
            <person name="Liu W."/>
        </authorList>
    </citation>
    <scope>NUCLEOTIDE SEQUENCE</scope>
    <source>
        <strain evidence="2">S1-112</strain>
    </source>
</reference>
<evidence type="ECO:0000256" key="1">
    <source>
        <dbReference type="SAM" id="Phobius"/>
    </source>
</evidence>
<dbReference type="RefSeq" id="WP_270071931.1">
    <property type="nucleotide sequence ID" value="NZ_JAJAQC010000013.1"/>
</dbReference>